<feature type="region of interest" description="Disordered" evidence="1">
    <location>
        <begin position="328"/>
        <end position="348"/>
    </location>
</feature>
<sequence>MDECPSPVKCAPPPLKRGRMSINWQRCIICQNITQETLSMTTDRGFTTLMNAVRQRQDDVFRLFLSEVDTLDDIIMNNIKYHKTCYRTYTSKHNLPSPSSRISAAKVQQQQSQAETTSSCSSPNILTRSRLSQDFLCCIFCKNKTFKKDRKLHRVSSSMRVQSLFETATKHADNEMLFQIAEDVSSKYTSYRLQLRLKNHFQEHIVIDVNHGQGESNFVYSSSLTLREAVRTAIRFKAETKFTKLQMSACTSKNDQTDENQILYSAASILRREIKNAVVPMDTYPSVDEMSLSKSLETVPSVLTGFINWLIDDSNSQVDIKNHLSDIPFETSGTPKSRPRSHKNPANRRESIFLTTCAPFTKPKQRAEPSRKNDVYLKLSACVRPYAETSDLIWVLLRNLSRTIVDLPYKQPSFEGQQIPFWTGFHKQISNISTTYHVVSYPPIIDAKPSDMGTVYTTMKRCADMCQKAGQPFSIQTFDLQLYAVAQQVKWDRPSEFKSHILRLGGFHTLSCFISSIGKIWGDGGLRDLLVDSGVYAAATVDQMLAGKQFNRAVRGLTLLYETLKTLWICSFFDWIRQQTCLEIPESLFVGLTECHESFTSNSHTFDMLQSLEKALNDDLGSQMIEFREWDWKKFLSSNKNKQALITFLGDYLSSNLSDMIQEENKCLVLAGAFSNPEIVRQLSNEHVIDLPDLFCSHEEADTRILLHVMHSDKLFQQLNIRGRIIVKCSDTDVLVLCVHYFKVLVSTEQMWFLTGSTNSLRDCRRYIPIHELSKSLSPLLANILPAVHALTGCDTTSAIFGFGKKTVFKLIRKSPSKFTNLQNFDKIDFSTSLSAARELISSLYDPKDKFASSHVDLNKLRVKLATCKDTKYQGFRIEMGVCHQRADKSCLVHWTGISSSHHNHICINKNNRSTR</sequence>
<name>A0A8S3RJJ8_MYTED</name>
<gene>
    <name evidence="2" type="ORF">MEDL_21207</name>
</gene>
<dbReference type="InterPro" id="IPR036279">
    <property type="entry name" value="5-3_exonuclease_C_sf"/>
</dbReference>
<evidence type="ECO:0000256" key="1">
    <source>
        <dbReference type="SAM" id="MobiDB-lite"/>
    </source>
</evidence>
<organism evidence="2 3">
    <name type="scientific">Mytilus edulis</name>
    <name type="common">Blue mussel</name>
    <dbReference type="NCBI Taxonomy" id="6550"/>
    <lineage>
        <taxon>Eukaryota</taxon>
        <taxon>Metazoa</taxon>
        <taxon>Spiralia</taxon>
        <taxon>Lophotrochozoa</taxon>
        <taxon>Mollusca</taxon>
        <taxon>Bivalvia</taxon>
        <taxon>Autobranchia</taxon>
        <taxon>Pteriomorphia</taxon>
        <taxon>Mytilida</taxon>
        <taxon>Mytiloidea</taxon>
        <taxon>Mytilidae</taxon>
        <taxon>Mytilinae</taxon>
        <taxon>Mytilus</taxon>
    </lineage>
</organism>
<dbReference type="EMBL" id="CAJPWZ010001065">
    <property type="protein sequence ID" value="CAG2206906.1"/>
    <property type="molecule type" value="Genomic_DNA"/>
</dbReference>
<dbReference type="SUPFAM" id="SSF47807">
    <property type="entry name" value="5' to 3' exonuclease, C-terminal subdomain"/>
    <property type="match status" value="1"/>
</dbReference>
<dbReference type="PANTHER" id="PTHR46704">
    <property type="entry name" value="CXC DOMAIN-CONTAINING PROTEIN-RELATED"/>
    <property type="match status" value="1"/>
</dbReference>
<dbReference type="Proteomes" id="UP000683360">
    <property type="component" value="Unassembled WGS sequence"/>
</dbReference>
<dbReference type="AlphaFoldDB" id="A0A8S3RJJ8"/>
<dbReference type="PANTHER" id="PTHR46704:SF1">
    <property type="entry name" value="TELOMERE LENGTH REGULATION PROTEIN TEL2 HOMOLOG"/>
    <property type="match status" value="1"/>
</dbReference>
<evidence type="ECO:0000313" key="3">
    <source>
        <dbReference type="Proteomes" id="UP000683360"/>
    </source>
</evidence>
<dbReference type="OrthoDB" id="6173531at2759"/>
<feature type="compositionally biased region" description="Basic residues" evidence="1">
    <location>
        <begin position="337"/>
        <end position="346"/>
    </location>
</feature>
<accession>A0A8S3RJJ8</accession>
<keyword evidence="3" id="KW-1185">Reference proteome</keyword>
<comment type="caution">
    <text evidence="2">The sequence shown here is derived from an EMBL/GenBank/DDBJ whole genome shotgun (WGS) entry which is preliminary data.</text>
</comment>
<evidence type="ECO:0000313" key="2">
    <source>
        <dbReference type="EMBL" id="CAG2206906.1"/>
    </source>
</evidence>
<reference evidence="2" key="1">
    <citation type="submission" date="2021-03" db="EMBL/GenBank/DDBJ databases">
        <authorList>
            <person name="Bekaert M."/>
        </authorList>
    </citation>
    <scope>NUCLEOTIDE SEQUENCE</scope>
</reference>
<protein>
    <submittedName>
        <fullName evidence="2">Uncharacterized protein</fullName>
    </submittedName>
</protein>
<proteinExistence type="predicted"/>